<dbReference type="PANTHER" id="PTHR30146:SF148">
    <property type="entry name" value="HTH-TYPE TRANSCRIPTIONAL REPRESSOR PURR-RELATED"/>
    <property type="match status" value="1"/>
</dbReference>
<evidence type="ECO:0000256" key="2">
    <source>
        <dbReference type="ARBA" id="ARBA00023015"/>
    </source>
</evidence>
<keyword evidence="4" id="KW-0804">Transcription</keyword>
<dbReference type="InterPro" id="IPR028082">
    <property type="entry name" value="Peripla_BP_I"/>
</dbReference>
<dbReference type="Pfam" id="PF00532">
    <property type="entry name" value="Peripla_BP_1"/>
    <property type="match status" value="1"/>
</dbReference>
<dbReference type="InterPro" id="IPR001761">
    <property type="entry name" value="Peripla_BP/Lac1_sug-bd_dom"/>
</dbReference>
<name>A0ABV3PYL6_9HYPH</name>
<evidence type="ECO:0000313" key="7">
    <source>
        <dbReference type="Proteomes" id="UP001555786"/>
    </source>
</evidence>
<proteinExistence type="predicted"/>
<evidence type="ECO:0000256" key="1">
    <source>
        <dbReference type="ARBA" id="ARBA00022491"/>
    </source>
</evidence>
<evidence type="ECO:0000313" key="6">
    <source>
        <dbReference type="EMBL" id="MEW9310689.1"/>
    </source>
</evidence>
<dbReference type="SUPFAM" id="SSF53822">
    <property type="entry name" value="Periplasmic binding protein-like I"/>
    <property type="match status" value="1"/>
</dbReference>
<dbReference type="InterPro" id="IPR000843">
    <property type="entry name" value="HTH_LacI"/>
</dbReference>
<dbReference type="CDD" id="cd06289">
    <property type="entry name" value="PBP1_MalI-like"/>
    <property type="match status" value="1"/>
</dbReference>
<accession>A0ABV3PYL6</accession>
<dbReference type="PANTHER" id="PTHR30146">
    <property type="entry name" value="LACI-RELATED TRANSCRIPTIONAL REPRESSOR"/>
    <property type="match status" value="1"/>
</dbReference>
<evidence type="ECO:0000256" key="3">
    <source>
        <dbReference type="ARBA" id="ARBA00023125"/>
    </source>
</evidence>
<evidence type="ECO:0000259" key="5">
    <source>
        <dbReference type="PROSITE" id="PS50932"/>
    </source>
</evidence>
<dbReference type="Gene3D" id="3.40.50.2300">
    <property type="match status" value="2"/>
</dbReference>
<evidence type="ECO:0000256" key="4">
    <source>
        <dbReference type="ARBA" id="ARBA00023163"/>
    </source>
</evidence>
<reference evidence="6 7" key="1">
    <citation type="submission" date="2024-07" db="EMBL/GenBank/DDBJ databases">
        <title>Description of Labrys sedimenti sp. nov., isolated from a diclofenac-degrading enrichment culture.</title>
        <authorList>
            <person name="Tancsics A."/>
            <person name="Csepanyi A."/>
        </authorList>
    </citation>
    <scope>NUCLEOTIDE SEQUENCE [LARGE SCALE GENOMIC DNA]</scope>
    <source>
        <strain evidence="6 7">LMG 23578</strain>
    </source>
</reference>
<sequence>MVRRPKGPSIKDIAQAVGLSTAAVSYALSGNGRVSIETQENVRRVADAMGFIRNDTAARLRTGESNLLGVIVHDISNPFFAELLSDFEAFCYEAGYLTIVANTKDDLVRQATLIDALVAQNVAGLLISPGHTTSRDMMAGLRRRSKPYVICVRDINDPSADFVGADDETAGYLAARHLIDTGIVEFGFVGGHEGSKTWAGRLQGIRRALGEVGKSIAPQHIIPTSPTNEGGETATKRLLEMNPTCCAAICFNDYVAFGAYAALHLAGRLVGVNYSIVGFDNLPQSSSLLPALTTVDLFPRKIGRHAAATLLEKVRGVGSEPRRYLVEPRLVARHSVAGTLPHLRL</sequence>
<dbReference type="EMBL" id="JBFNQD010000033">
    <property type="protein sequence ID" value="MEW9310689.1"/>
    <property type="molecule type" value="Genomic_DNA"/>
</dbReference>
<dbReference type="Proteomes" id="UP001555786">
    <property type="component" value="Unassembled WGS sequence"/>
</dbReference>
<keyword evidence="3 6" id="KW-0238">DNA-binding</keyword>
<dbReference type="Pfam" id="PF00356">
    <property type="entry name" value="LacI"/>
    <property type="match status" value="1"/>
</dbReference>
<dbReference type="SMART" id="SM00354">
    <property type="entry name" value="HTH_LACI"/>
    <property type="match status" value="1"/>
</dbReference>
<gene>
    <name evidence="6" type="ORF">ABXS05_34465</name>
</gene>
<comment type="caution">
    <text evidence="6">The sequence shown here is derived from an EMBL/GenBank/DDBJ whole genome shotgun (WGS) entry which is preliminary data.</text>
</comment>
<dbReference type="InterPro" id="IPR010982">
    <property type="entry name" value="Lambda_DNA-bd_dom_sf"/>
</dbReference>
<keyword evidence="2" id="KW-0805">Transcription regulation</keyword>
<keyword evidence="1" id="KW-0678">Repressor</keyword>
<feature type="domain" description="HTH lacI-type" evidence="5">
    <location>
        <begin position="8"/>
        <end position="62"/>
    </location>
</feature>
<dbReference type="RefSeq" id="WP_367627038.1">
    <property type="nucleotide sequence ID" value="NZ_JBFNQD010000033.1"/>
</dbReference>
<dbReference type="GO" id="GO:0003677">
    <property type="term" value="F:DNA binding"/>
    <property type="evidence" value="ECO:0007669"/>
    <property type="project" value="UniProtKB-KW"/>
</dbReference>
<organism evidence="6 7">
    <name type="scientific">Labrys neptuniae</name>
    <dbReference type="NCBI Taxonomy" id="376174"/>
    <lineage>
        <taxon>Bacteria</taxon>
        <taxon>Pseudomonadati</taxon>
        <taxon>Pseudomonadota</taxon>
        <taxon>Alphaproteobacteria</taxon>
        <taxon>Hyphomicrobiales</taxon>
        <taxon>Xanthobacteraceae</taxon>
        <taxon>Labrys</taxon>
    </lineage>
</organism>
<dbReference type="PROSITE" id="PS50932">
    <property type="entry name" value="HTH_LACI_2"/>
    <property type="match status" value="1"/>
</dbReference>
<dbReference type="Gene3D" id="1.10.260.40">
    <property type="entry name" value="lambda repressor-like DNA-binding domains"/>
    <property type="match status" value="1"/>
</dbReference>
<protein>
    <submittedName>
        <fullName evidence="6">LacI family DNA-binding transcriptional regulator</fullName>
    </submittedName>
</protein>
<dbReference type="SUPFAM" id="SSF47413">
    <property type="entry name" value="lambda repressor-like DNA-binding domains"/>
    <property type="match status" value="1"/>
</dbReference>
<keyword evidence="7" id="KW-1185">Reference proteome</keyword>